<evidence type="ECO:0000256" key="1">
    <source>
        <dbReference type="SAM" id="MobiDB-lite"/>
    </source>
</evidence>
<dbReference type="AlphaFoldDB" id="A0A8S3H7U8"/>
<gene>
    <name evidence="2" type="ORF">BYL167_LOCUS78501</name>
</gene>
<dbReference type="EMBL" id="CAJOBH010288233">
    <property type="protein sequence ID" value="CAF5177939.1"/>
    <property type="molecule type" value="Genomic_DNA"/>
</dbReference>
<accession>A0A8S3H7U8</accession>
<dbReference type="Proteomes" id="UP000681967">
    <property type="component" value="Unassembled WGS sequence"/>
</dbReference>
<protein>
    <submittedName>
        <fullName evidence="2">Uncharacterized protein</fullName>
    </submittedName>
</protein>
<reference evidence="2" key="1">
    <citation type="submission" date="2021-02" db="EMBL/GenBank/DDBJ databases">
        <authorList>
            <person name="Nowell W R."/>
        </authorList>
    </citation>
    <scope>NUCLEOTIDE SEQUENCE</scope>
</reference>
<evidence type="ECO:0000313" key="2">
    <source>
        <dbReference type="EMBL" id="CAF5177939.1"/>
    </source>
</evidence>
<evidence type="ECO:0000313" key="3">
    <source>
        <dbReference type="Proteomes" id="UP000681967"/>
    </source>
</evidence>
<sequence>MSDTTQYDVTSDDIPPSPSTISNWGQTSNLPLIPTSSTNSTTETTTIKESSTD</sequence>
<comment type="caution">
    <text evidence="2">The sequence shown here is derived from an EMBL/GenBank/DDBJ whole genome shotgun (WGS) entry which is preliminary data.</text>
</comment>
<feature type="region of interest" description="Disordered" evidence="1">
    <location>
        <begin position="1"/>
        <end position="53"/>
    </location>
</feature>
<organism evidence="2 3">
    <name type="scientific">Rotaria magnacalcarata</name>
    <dbReference type="NCBI Taxonomy" id="392030"/>
    <lineage>
        <taxon>Eukaryota</taxon>
        <taxon>Metazoa</taxon>
        <taxon>Spiralia</taxon>
        <taxon>Gnathifera</taxon>
        <taxon>Rotifera</taxon>
        <taxon>Eurotatoria</taxon>
        <taxon>Bdelloidea</taxon>
        <taxon>Philodinida</taxon>
        <taxon>Philodinidae</taxon>
        <taxon>Rotaria</taxon>
    </lineage>
</organism>
<feature type="non-terminal residue" evidence="2">
    <location>
        <position position="53"/>
    </location>
</feature>
<proteinExistence type="predicted"/>
<name>A0A8S3H7U8_9BILA</name>
<feature type="compositionally biased region" description="Low complexity" evidence="1">
    <location>
        <begin position="35"/>
        <end position="53"/>
    </location>
</feature>